<accession>A0A645J7J9</accession>
<evidence type="ECO:0008006" key="2">
    <source>
        <dbReference type="Google" id="ProtNLM"/>
    </source>
</evidence>
<evidence type="ECO:0000313" key="1">
    <source>
        <dbReference type="EMBL" id="MPN59591.1"/>
    </source>
</evidence>
<gene>
    <name evidence="1" type="ORF">SDC9_207312</name>
</gene>
<dbReference type="EMBL" id="VSSQ01133765">
    <property type="protein sequence ID" value="MPN59591.1"/>
    <property type="molecule type" value="Genomic_DNA"/>
</dbReference>
<sequence length="56" mass="6543">MIRRAHEAGLKFSMGSDCHDPVQIGDLQHIERMIEEVGLTQEDFFVPRRQISFLEE</sequence>
<dbReference type="SUPFAM" id="SSF89550">
    <property type="entry name" value="PHP domain-like"/>
    <property type="match status" value="1"/>
</dbReference>
<organism evidence="1">
    <name type="scientific">bioreactor metagenome</name>
    <dbReference type="NCBI Taxonomy" id="1076179"/>
    <lineage>
        <taxon>unclassified sequences</taxon>
        <taxon>metagenomes</taxon>
        <taxon>ecological metagenomes</taxon>
    </lineage>
</organism>
<dbReference type="InterPro" id="IPR016195">
    <property type="entry name" value="Pol/histidinol_Pase-like"/>
</dbReference>
<dbReference type="AlphaFoldDB" id="A0A645J7J9"/>
<dbReference type="Gene3D" id="3.20.20.140">
    <property type="entry name" value="Metal-dependent hydrolases"/>
    <property type="match status" value="1"/>
</dbReference>
<name>A0A645J7J9_9ZZZZ</name>
<proteinExistence type="predicted"/>
<comment type="caution">
    <text evidence="1">The sequence shown here is derived from an EMBL/GenBank/DDBJ whole genome shotgun (WGS) entry which is preliminary data.</text>
</comment>
<protein>
    <recommendedName>
        <fullName evidence="2">Phosphatase YcdX</fullName>
    </recommendedName>
</protein>
<reference evidence="1" key="1">
    <citation type="submission" date="2019-08" db="EMBL/GenBank/DDBJ databases">
        <authorList>
            <person name="Kucharzyk K."/>
            <person name="Murdoch R.W."/>
            <person name="Higgins S."/>
            <person name="Loffler F."/>
        </authorList>
    </citation>
    <scope>NUCLEOTIDE SEQUENCE</scope>
</reference>